<dbReference type="SUPFAM" id="SSF55031">
    <property type="entry name" value="Bacterial exopeptidase dimerisation domain"/>
    <property type="match status" value="1"/>
</dbReference>
<organism evidence="7 8">
    <name type="scientific">Marinilabilia salmonicolor</name>
    <dbReference type="NCBI Taxonomy" id="989"/>
    <lineage>
        <taxon>Bacteria</taxon>
        <taxon>Pseudomonadati</taxon>
        <taxon>Bacteroidota</taxon>
        <taxon>Bacteroidia</taxon>
        <taxon>Marinilabiliales</taxon>
        <taxon>Marinilabiliaceae</taxon>
        <taxon>Marinilabilia</taxon>
    </lineage>
</organism>
<dbReference type="InterPro" id="IPR036264">
    <property type="entry name" value="Bact_exopeptidase_dim_dom"/>
</dbReference>
<dbReference type="InterPro" id="IPR050072">
    <property type="entry name" value="Peptidase_M20A"/>
</dbReference>
<dbReference type="Pfam" id="PF07687">
    <property type="entry name" value="M20_dimer"/>
    <property type="match status" value="1"/>
</dbReference>
<dbReference type="Pfam" id="PF01546">
    <property type="entry name" value="Peptidase_M20"/>
    <property type="match status" value="1"/>
</dbReference>
<dbReference type="PANTHER" id="PTHR43808">
    <property type="entry name" value="ACETYLORNITHINE DEACETYLASE"/>
    <property type="match status" value="1"/>
</dbReference>
<dbReference type="STRING" id="1168289.GCA_000259075_01559"/>
<keyword evidence="8" id="KW-1185">Reference proteome</keyword>
<comment type="cofactor">
    <cofactor evidence="1">
        <name>Zn(2+)</name>
        <dbReference type="ChEBI" id="CHEBI:29105"/>
    </cofactor>
</comment>
<dbReference type="AlphaFoldDB" id="A0A2T0XT23"/>
<keyword evidence="5" id="KW-0170">Cobalt</keyword>
<comment type="caution">
    <text evidence="7">The sequence shown here is derived from an EMBL/GenBank/DDBJ whole genome shotgun (WGS) entry which is preliminary data.</text>
</comment>
<evidence type="ECO:0000313" key="7">
    <source>
        <dbReference type="EMBL" id="RCW39512.1"/>
    </source>
</evidence>
<sequence length="356" mass="38941">MSQDPFVSESIELLKKMVATPSLSREEGAVADIFEQYLKSFGLSPERNGNNVWVKTAGFSAEKPTILLNSHLDTVKPSSAWKYPPFVATDPGDRIIGLGSNDAGASVVALLAAFRKLEQSSQPYNLIFSATAEEEVSGDGGVASILKELGPIDLGIVGEPTQMQMAVAEKGLMVIDGEVAGRSGHAARDEGLNAIYEALPVLEWFRTYQFPEQSEFLGPVKMTVTGVESGSQHNVVPDVCKFMVDVRVNEFYRNEELFQLIQKKVNCRLQARSFRLNSSSIPVDHPFVIRGEQLGLQKYGSPTTSDQARLPFTTVKIGPGDSARSHTADEFIYKKEIAEGVDLYLHLLDGLNINSI</sequence>
<dbReference type="GO" id="GO:0008777">
    <property type="term" value="F:acetylornithine deacetylase activity"/>
    <property type="evidence" value="ECO:0007669"/>
    <property type="project" value="TreeGrafter"/>
</dbReference>
<dbReference type="InterPro" id="IPR001261">
    <property type="entry name" value="ArgE/DapE_CS"/>
</dbReference>
<proteinExistence type="predicted"/>
<protein>
    <submittedName>
        <fullName evidence="7">Acetylornithine deacetylase</fullName>
    </submittedName>
</protein>
<evidence type="ECO:0000256" key="4">
    <source>
        <dbReference type="ARBA" id="ARBA00022833"/>
    </source>
</evidence>
<dbReference type="Proteomes" id="UP000252733">
    <property type="component" value="Unassembled WGS sequence"/>
</dbReference>
<evidence type="ECO:0000259" key="6">
    <source>
        <dbReference type="Pfam" id="PF07687"/>
    </source>
</evidence>
<dbReference type="PROSITE" id="PS00758">
    <property type="entry name" value="ARGE_DAPE_CPG2_1"/>
    <property type="match status" value="1"/>
</dbReference>
<gene>
    <name evidence="7" type="ORF">DFO77_101283</name>
</gene>
<dbReference type="RefSeq" id="WP_106151384.1">
    <property type="nucleotide sequence ID" value="NZ_PVTS01000001.1"/>
</dbReference>
<feature type="domain" description="Peptidase M20 dimerisation" evidence="6">
    <location>
        <begin position="168"/>
        <end position="266"/>
    </location>
</feature>
<keyword evidence="3" id="KW-0378">Hydrolase</keyword>
<dbReference type="PANTHER" id="PTHR43808:SF31">
    <property type="entry name" value="N-ACETYL-L-CITRULLINE DEACETYLASE"/>
    <property type="match status" value="1"/>
</dbReference>
<dbReference type="EMBL" id="QPIZ01000001">
    <property type="protein sequence ID" value="RCW39512.1"/>
    <property type="molecule type" value="Genomic_DNA"/>
</dbReference>
<dbReference type="InterPro" id="IPR011650">
    <property type="entry name" value="Peptidase_M20_dimer"/>
</dbReference>
<keyword evidence="2" id="KW-0479">Metal-binding</keyword>
<evidence type="ECO:0000256" key="3">
    <source>
        <dbReference type="ARBA" id="ARBA00022801"/>
    </source>
</evidence>
<evidence type="ECO:0000256" key="2">
    <source>
        <dbReference type="ARBA" id="ARBA00022723"/>
    </source>
</evidence>
<evidence type="ECO:0000256" key="5">
    <source>
        <dbReference type="ARBA" id="ARBA00023285"/>
    </source>
</evidence>
<evidence type="ECO:0000313" key="8">
    <source>
        <dbReference type="Proteomes" id="UP000252733"/>
    </source>
</evidence>
<dbReference type="Gene3D" id="3.30.70.360">
    <property type="match status" value="1"/>
</dbReference>
<dbReference type="GO" id="GO:0046872">
    <property type="term" value="F:metal ion binding"/>
    <property type="evidence" value="ECO:0007669"/>
    <property type="project" value="UniProtKB-KW"/>
</dbReference>
<dbReference type="SUPFAM" id="SSF53187">
    <property type="entry name" value="Zn-dependent exopeptidases"/>
    <property type="match status" value="1"/>
</dbReference>
<dbReference type="GO" id="GO:0006526">
    <property type="term" value="P:L-arginine biosynthetic process"/>
    <property type="evidence" value="ECO:0007669"/>
    <property type="project" value="TreeGrafter"/>
</dbReference>
<evidence type="ECO:0000256" key="1">
    <source>
        <dbReference type="ARBA" id="ARBA00001947"/>
    </source>
</evidence>
<dbReference type="OrthoDB" id="9792335at2"/>
<dbReference type="InterPro" id="IPR002933">
    <property type="entry name" value="Peptidase_M20"/>
</dbReference>
<reference evidence="7 8" key="1">
    <citation type="submission" date="2018-07" db="EMBL/GenBank/DDBJ databases">
        <title>Freshwater and sediment microbial communities from various areas in North America, analyzing microbe dynamics in response to fracking.</title>
        <authorList>
            <person name="Lamendella R."/>
        </authorList>
    </citation>
    <scope>NUCLEOTIDE SEQUENCE [LARGE SCALE GENOMIC DNA]</scope>
    <source>
        <strain evidence="7 8">160A</strain>
    </source>
</reference>
<dbReference type="Gene3D" id="3.40.630.10">
    <property type="entry name" value="Zn peptidases"/>
    <property type="match status" value="1"/>
</dbReference>
<name>A0A2T0XT23_9BACT</name>
<dbReference type="CDD" id="cd05651">
    <property type="entry name" value="M20_ArgE_DapE-like"/>
    <property type="match status" value="1"/>
</dbReference>
<keyword evidence="4" id="KW-0862">Zinc</keyword>
<accession>A0A2T0XT23</accession>